<dbReference type="Pfam" id="PF07715">
    <property type="entry name" value="Plug"/>
    <property type="match status" value="1"/>
</dbReference>
<evidence type="ECO:0000256" key="7">
    <source>
        <dbReference type="PROSITE-ProRule" id="PRU01360"/>
    </source>
</evidence>
<dbReference type="InterPro" id="IPR012910">
    <property type="entry name" value="Plug_dom"/>
</dbReference>
<comment type="subcellular location">
    <subcellularLocation>
        <location evidence="1 7">Cell outer membrane</location>
        <topology evidence="1 7">Multi-pass membrane protein</topology>
    </subcellularLocation>
</comment>
<proteinExistence type="inferred from homology"/>
<sequence length="1124" mass="127268">MKKNRLIQKFLYLLFCLLVLPGLTMQAQKQEQRFDLKMQNVELSQIIQKLRDISKQTFAFQLDDVKPYTKVSCDLKQKTVPEILDECLKRTDLSWRRVDETIIIFKRLPSSDVHSLTIKGFLTDKKNEPIPGVTVKLVGASVGTASDINGWFVLKLPVLQGKLEFSFVGYKTETVDFTEAVAKDTLQIVMEEEIESLDEVVVTGVFTKAKESYTGAATTITAADLKRVGNRNILSSIRNIDPSFNIVADPTIGSDPNKLPNITVRGNSSMTTNVQDLQSESQNTQSANLPLFIMDGFEITLERMMDLDDNQVESITLLKDASATAMYGTRGANGVVVITTKQPEPGKLKLTYKGSMNIEAPDLTSYNLLNAKDKLKYEKLAGLYDQASTGSSKYQDMEELYNSRRLAAERGVDTYWLKYPVRTGIGQQHSIRLEGGRDEIRYAIGVSYKNVAGAMKGSDRNTFNGNVFLSYKLKNLTFQNDIQVSHNKSMDSPYGTFSDYARINSYWRPYDDEGNLLKVLDERIYSSISNYTTMKIYNPLYNAYLPSVDESKYTQVQDNFAVEWKVMKGLTVRGSFSVTQKTIRSDDYKPASHTDFADYEDEDYDRRGKYTMGTGESLNYETSFTLNYNKLFHDVHQLYVGLNYNFAQEKSENYTFVAEGIPDDNSDFMGLASMYQKDSAPTGTEGLSRRAGGILNVNYTYDRRYFLDISGKMEGSSKFGSDNRMAPFWSVGSGWNIHQESFLRDHSVVNVARLRVSYGTSGTQNFSPYQAMRTFKYLNKVNYNGKPGAYLMGIGNPELGWQKTGQLNIGMDLELFDNRLKVTVDWYNKLTDDMLADITLPLSSGFGNYKANIGKVLNRGVEVSLNAYLIRNSERNIYWSVGGTLAHNKNEIREISNSLEFLNQELLEGGEGDAGEADLNPSFLFKEGQSMNTIFVVKSQGIDPANGKEIFVRRNGTLSYNWYASDKVACGVNEPKIWGNLNTLLRFKNWTFNAIFGYRYGGQMYNSTLANKVENVKPIYNADKRVLKDRWQKADDHAKYKGVADQTTTKATSRFVADENTLECRSVSLGYEWESDWLQKHFSISYLALTAYGEDLFYISSIKQERGTSYPFSRKFSLSLSVRF</sequence>
<dbReference type="InterPro" id="IPR023997">
    <property type="entry name" value="TonB-dep_OMP_SusC/RagA_CS"/>
</dbReference>
<dbReference type="NCBIfam" id="TIGR04056">
    <property type="entry name" value="OMP_RagA_SusC"/>
    <property type="match status" value="1"/>
</dbReference>
<evidence type="ECO:0000256" key="5">
    <source>
        <dbReference type="ARBA" id="ARBA00023136"/>
    </source>
</evidence>
<dbReference type="Proteomes" id="UP000742098">
    <property type="component" value="Unassembled WGS sequence"/>
</dbReference>
<comment type="similarity">
    <text evidence="7">Belongs to the TonB-dependent receptor family.</text>
</comment>
<evidence type="ECO:0000256" key="3">
    <source>
        <dbReference type="ARBA" id="ARBA00022452"/>
    </source>
</evidence>
<dbReference type="SUPFAM" id="SSF56935">
    <property type="entry name" value="Porins"/>
    <property type="match status" value="1"/>
</dbReference>
<keyword evidence="3 7" id="KW-1134">Transmembrane beta strand</keyword>
<dbReference type="GO" id="GO:0009279">
    <property type="term" value="C:cell outer membrane"/>
    <property type="evidence" value="ECO:0007669"/>
    <property type="project" value="UniProtKB-SubCell"/>
</dbReference>
<dbReference type="Gene3D" id="2.40.170.20">
    <property type="entry name" value="TonB-dependent receptor, beta-barrel domain"/>
    <property type="match status" value="1"/>
</dbReference>
<dbReference type="PROSITE" id="PS52016">
    <property type="entry name" value="TONB_DEPENDENT_REC_3"/>
    <property type="match status" value="1"/>
</dbReference>
<dbReference type="InterPro" id="IPR036942">
    <property type="entry name" value="Beta-barrel_TonB_sf"/>
</dbReference>
<dbReference type="Gene3D" id="2.170.130.10">
    <property type="entry name" value="TonB-dependent receptor, plug domain"/>
    <property type="match status" value="1"/>
</dbReference>
<keyword evidence="4 7" id="KW-0812">Transmembrane</keyword>
<evidence type="ECO:0000313" key="10">
    <source>
        <dbReference type="EMBL" id="HJF69867.1"/>
    </source>
</evidence>
<dbReference type="NCBIfam" id="TIGR04057">
    <property type="entry name" value="SusC_RagA_signa"/>
    <property type="match status" value="1"/>
</dbReference>
<evidence type="ECO:0000256" key="4">
    <source>
        <dbReference type="ARBA" id="ARBA00022692"/>
    </source>
</evidence>
<dbReference type="InterPro" id="IPR023996">
    <property type="entry name" value="TonB-dep_OMP_SusC/RagA"/>
</dbReference>
<evidence type="ECO:0000256" key="1">
    <source>
        <dbReference type="ARBA" id="ARBA00004571"/>
    </source>
</evidence>
<keyword evidence="2 7" id="KW-0813">Transport</keyword>
<comment type="caution">
    <text evidence="10">The sequence shown here is derived from an EMBL/GenBank/DDBJ whole genome shotgun (WGS) entry which is preliminary data.</text>
</comment>
<dbReference type="Gene3D" id="2.60.40.1120">
    <property type="entry name" value="Carboxypeptidase-like, regulatory domain"/>
    <property type="match status" value="1"/>
</dbReference>
<dbReference type="EMBL" id="DYVS01000071">
    <property type="protein sequence ID" value="HJF69867.1"/>
    <property type="molecule type" value="Genomic_DNA"/>
</dbReference>
<evidence type="ECO:0000256" key="2">
    <source>
        <dbReference type="ARBA" id="ARBA00022448"/>
    </source>
</evidence>
<dbReference type="Pfam" id="PF13715">
    <property type="entry name" value="CarbopepD_reg_2"/>
    <property type="match status" value="1"/>
</dbReference>
<reference evidence="10" key="2">
    <citation type="submission" date="2021-09" db="EMBL/GenBank/DDBJ databases">
        <authorList>
            <person name="Gilroy R."/>
        </authorList>
    </citation>
    <scope>NUCLEOTIDE SEQUENCE</scope>
    <source>
        <strain evidence="10">6966</strain>
    </source>
</reference>
<organism evidence="10 11">
    <name type="scientific">Butyricimonas virosa</name>
    <dbReference type="NCBI Taxonomy" id="544645"/>
    <lineage>
        <taxon>Bacteria</taxon>
        <taxon>Pseudomonadati</taxon>
        <taxon>Bacteroidota</taxon>
        <taxon>Bacteroidia</taxon>
        <taxon>Bacteroidales</taxon>
        <taxon>Odoribacteraceae</taxon>
        <taxon>Butyricimonas</taxon>
    </lineage>
</organism>
<evidence type="ECO:0000313" key="11">
    <source>
        <dbReference type="Proteomes" id="UP000742098"/>
    </source>
</evidence>
<evidence type="ECO:0000256" key="6">
    <source>
        <dbReference type="ARBA" id="ARBA00023237"/>
    </source>
</evidence>
<reference evidence="10" key="1">
    <citation type="journal article" date="2021" name="PeerJ">
        <title>Extensive microbial diversity within the chicken gut microbiome revealed by metagenomics and culture.</title>
        <authorList>
            <person name="Gilroy R."/>
            <person name="Ravi A."/>
            <person name="Getino M."/>
            <person name="Pursley I."/>
            <person name="Horton D.L."/>
            <person name="Alikhan N.F."/>
            <person name="Baker D."/>
            <person name="Gharbi K."/>
            <person name="Hall N."/>
            <person name="Watson M."/>
            <person name="Adriaenssens E.M."/>
            <person name="Foster-Nyarko E."/>
            <person name="Jarju S."/>
            <person name="Secka A."/>
            <person name="Antonio M."/>
            <person name="Oren A."/>
            <person name="Chaudhuri R.R."/>
            <person name="La Ragione R."/>
            <person name="Hildebrand F."/>
            <person name="Pallen M.J."/>
        </authorList>
    </citation>
    <scope>NUCLEOTIDE SEQUENCE</scope>
    <source>
        <strain evidence="10">6966</strain>
    </source>
</reference>
<evidence type="ECO:0000256" key="8">
    <source>
        <dbReference type="SAM" id="SignalP"/>
    </source>
</evidence>
<keyword evidence="8" id="KW-0732">Signal</keyword>
<evidence type="ECO:0000259" key="9">
    <source>
        <dbReference type="Pfam" id="PF07715"/>
    </source>
</evidence>
<feature type="domain" description="TonB-dependent receptor plug" evidence="9">
    <location>
        <begin position="210"/>
        <end position="335"/>
    </location>
</feature>
<dbReference type="InterPro" id="IPR037066">
    <property type="entry name" value="Plug_dom_sf"/>
</dbReference>
<keyword evidence="5 7" id="KW-0472">Membrane</keyword>
<name>A0A921H1M2_9BACT</name>
<dbReference type="AlphaFoldDB" id="A0A921H1M2"/>
<keyword evidence="6 7" id="KW-0998">Cell outer membrane</keyword>
<dbReference type="SUPFAM" id="SSF49464">
    <property type="entry name" value="Carboxypeptidase regulatory domain-like"/>
    <property type="match status" value="1"/>
</dbReference>
<accession>A0A921H1M2</accession>
<dbReference type="InterPro" id="IPR008969">
    <property type="entry name" value="CarboxyPept-like_regulatory"/>
</dbReference>
<protein>
    <submittedName>
        <fullName evidence="10">SusC/RagA family TonB-linked outer membrane protein</fullName>
    </submittedName>
</protein>
<feature type="chain" id="PRO_5037186334" evidence="8">
    <location>
        <begin position="27"/>
        <end position="1124"/>
    </location>
</feature>
<feature type="signal peptide" evidence="8">
    <location>
        <begin position="1"/>
        <end position="26"/>
    </location>
</feature>
<gene>
    <name evidence="10" type="ORF">K8V05_03835</name>
</gene>
<dbReference type="InterPro" id="IPR039426">
    <property type="entry name" value="TonB-dep_rcpt-like"/>
</dbReference>